<dbReference type="AlphaFoldDB" id="A0A161J1F8"/>
<keyword evidence="1" id="KW-0472">Membrane</keyword>
<proteinExistence type="predicted"/>
<evidence type="ECO:0000313" key="3">
    <source>
        <dbReference type="Proteomes" id="UP000077255"/>
    </source>
</evidence>
<dbReference type="RefSeq" id="WP_063669872.1">
    <property type="nucleotide sequence ID" value="NZ_CP014841.1"/>
</dbReference>
<organism evidence="2 3">
    <name type="scientific">Dyella thiooxydans</name>
    <dbReference type="NCBI Taxonomy" id="445710"/>
    <lineage>
        <taxon>Bacteria</taxon>
        <taxon>Pseudomonadati</taxon>
        <taxon>Pseudomonadota</taxon>
        <taxon>Gammaproteobacteria</taxon>
        <taxon>Lysobacterales</taxon>
        <taxon>Rhodanobacteraceae</taxon>
        <taxon>Dyella</taxon>
    </lineage>
</organism>
<dbReference type="Proteomes" id="UP000077255">
    <property type="component" value="Chromosome"/>
</dbReference>
<evidence type="ECO:0000313" key="2">
    <source>
        <dbReference type="EMBL" id="AND67479.1"/>
    </source>
</evidence>
<gene>
    <name evidence="2" type="ORF">ATSB10_00250</name>
</gene>
<dbReference type="OrthoDB" id="1551186at2"/>
<feature type="transmembrane region" description="Helical" evidence="1">
    <location>
        <begin position="114"/>
        <end position="134"/>
    </location>
</feature>
<dbReference type="Pfam" id="PF19851">
    <property type="entry name" value="DUF6326"/>
    <property type="match status" value="1"/>
</dbReference>
<dbReference type="InterPro" id="IPR046289">
    <property type="entry name" value="DUF6326"/>
</dbReference>
<feature type="transmembrane region" description="Helical" evidence="1">
    <location>
        <begin position="62"/>
        <end position="83"/>
    </location>
</feature>
<keyword evidence="1" id="KW-0812">Transmembrane</keyword>
<accession>A0A161J1F8</accession>
<name>A0A161J1F8_9GAMM</name>
<sequence length="144" mass="15525">MADPQRAPLHDPPLSPRLKLAGLWASLMFCYVYGDYFGLYVPGKLGGMLAGRMAPLGAVTQGVLLGTSTMMAIPALMVCAVLLLPAALARWSSVLLGLAYTAIMLMTMAGAWQFYIFLGVIEVLLSLGIVWAAWRWPRRGPATP</sequence>
<feature type="transmembrane region" description="Helical" evidence="1">
    <location>
        <begin position="20"/>
        <end position="41"/>
    </location>
</feature>
<dbReference type="KEGG" id="dtx:ATSB10_00250"/>
<reference evidence="2 3" key="1">
    <citation type="submission" date="2016-02" db="EMBL/GenBank/DDBJ databases">
        <title>Complete genome sequencing and analysis of ATSB10, Dyella thiooxydans isolated from rhizosphere soil of sunflower (Helianthus annuus L.).</title>
        <authorList>
            <person name="Lee Y."/>
            <person name="Hwangbo K."/>
            <person name="Chung H."/>
            <person name="Yoo J."/>
            <person name="Kim K.Y."/>
            <person name="Sa T.M."/>
            <person name="Um Y."/>
            <person name="Madhaiyan M."/>
        </authorList>
    </citation>
    <scope>NUCLEOTIDE SEQUENCE [LARGE SCALE GENOMIC DNA]</scope>
    <source>
        <strain evidence="2 3">ATSB10</strain>
    </source>
</reference>
<dbReference type="EMBL" id="CP014841">
    <property type="protein sequence ID" value="AND67479.1"/>
    <property type="molecule type" value="Genomic_DNA"/>
</dbReference>
<dbReference type="PATRIC" id="fig|445710.3.peg.25"/>
<evidence type="ECO:0000256" key="1">
    <source>
        <dbReference type="SAM" id="Phobius"/>
    </source>
</evidence>
<feature type="transmembrane region" description="Helical" evidence="1">
    <location>
        <begin position="89"/>
        <end position="107"/>
    </location>
</feature>
<keyword evidence="3" id="KW-1185">Reference proteome</keyword>
<keyword evidence="1" id="KW-1133">Transmembrane helix</keyword>
<dbReference type="STRING" id="445710.ATSB10_00250"/>
<protein>
    <submittedName>
        <fullName evidence="2">Uncharacterized protein</fullName>
    </submittedName>
</protein>